<keyword evidence="2 4" id="KW-0202">Cytokine</keyword>
<dbReference type="SUPFAM" id="SSF54117">
    <property type="entry name" value="Interleukin 8-like chemokines"/>
    <property type="match status" value="1"/>
</dbReference>
<comment type="similarity">
    <text evidence="1 4">Belongs to the intercrine beta (chemokine CC) family.</text>
</comment>
<feature type="signal peptide" evidence="4">
    <location>
        <begin position="1"/>
        <end position="26"/>
    </location>
</feature>
<dbReference type="SMART" id="SM00199">
    <property type="entry name" value="SCY"/>
    <property type="match status" value="1"/>
</dbReference>
<dbReference type="GO" id="GO:0008009">
    <property type="term" value="F:chemokine activity"/>
    <property type="evidence" value="ECO:0007669"/>
    <property type="project" value="InterPro"/>
</dbReference>
<dbReference type="PROSITE" id="PS00472">
    <property type="entry name" value="SMALL_CYTOKINES_CC"/>
    <property type="match status" value="1"/>
</dbReference>
<evidence type="ECO:0000259" key="6">
    <source>
        <dbReference type="SMART" id="SM00199"/>
    </source>
</evidence>
<keyword evidence="4" id="KW-0145">Chemotaxis</keyword>
<evidence type="ECO:0000256" key="1">
    <source>
        <dbReference type="ARBA" id="ARBA00010868"/>
    </source>
</evidence>
<dbReference type="AlphaFoldDB" id="A0A8T2LSB2"/>
<dbReference type="InterPro" id="IPR036048">
    <property type="entry name" value="Interleukin_8-like_sf"/>
</dbReference>
<feature type="domain" description="Chemokine interleukin-8-like" evidence="6">
    <location>
        <begin position="31"/>
        <end position="90"/>
    </location>
</feature>
<dbReference type="InterPro" id="IPR000827">
    <property type="entry name" value="Chemokine_CC_CS"/>
</dbReference>
<evidence type="ECO:0000256" key="5">
    <source>
        <dbReference type="SAM" id="MobiDB-lite"/>
    </source>
</evidence>
<dbReference type="GO" id="GO:0005615">
    <property type="term" value="C:extracellular space"/>
    <property type="evidence" value="ECO:0007669"/>
    <property type="project" value="UniProtKB-KW"/>
</dbReference>
<organism evidence="7 8">
    <name type="scientific">Astyanax mexicanus</name>
    <name type="common">Blind cave fish</name>
    <name type="synonym">Astyanax fasciatus mexicanus</name>
    <dbReference type="NCBI Taxonomy" id="7994"/>
    <lineage>
        <taxon>Eukaryota</taxon>
        <taxon>Metazoa</taxon>
        <taxon>Chordata</taxon>
        <taxon>Craniata</taxon>
        <taxon>Vertebrata</taxon>
        <taxon>Euteleostomi</taxon>
        <taxon>Actinopterygii</taxon>
        <taxon>Neopterygii</taxon>
        <taxon>Teleostei</taxon>
        <taxon>Ostariophysi</taxon>
        <taxon>Characiformes</taxon>
        <taxon>Characoidei</taxon>
        <taxon>Acestrorhamphidae</taxon>
        <taxon>Acestrorhamphinae</taxon>
        <taxon>Astyanax</taxon>
    </lineage>
</organism>
<dbReference type="GO" id="GO:0006955">
    <property type="term" value="P:immune response"/>
    <property type="evidence" value="ECO:0007669"/>
    <property type="project" value="InterPro"/>
</dbReference>
<dbReference type="EMBL" id="JAICCE010000008">
    <property type="protein sequence ID" value="KAG9273784.1"/>
    <property type="molecule type" value="Genomic_DNA"/>
</dbReference>
<proteinExistence type="inferred from homology"/>
<dbReference type="Pfam" id="PF00048">
    <property type="entry name" value="IL8"/>
    <property type="match status" value="1"/>
</dbReference>
<dbReference type="Proteomes" id="UP000752171">
    <property type="component" value="Unassembled WGS sequence"/>
</dbReference>
<evidence type="ECO:0000313" key="8">
    <source>
        <dbReference type="Proteomes" id="UP000752171"/>
    </source>
</evidence>
<protein>
    <recommendedName>
        <fullName evidence="4">C-C motif chemokine</fullName>
    </recommendedName>
</protein>
<keyword evidence="3" id="KW-1015">Disulfide bond</keyword>
<feature type="chain" id="PRO_5035961890" description="C-C motif chemokine" evidence="4">
    <location>
        <begin position="27"/>
        <end position="133"/>
    </location>
</feature>
<comment type="caution">
    <text evidence="7">The sequence shown here is derived from an EMBL/GenBank/DDBJ whole genome shotgun (WGS) entry which is preliminary data.</text>
</comment>
<name>A0A8T2LSB2_ASTMX</name>
<keyword evidence="4" id="KW-0964">Secreted</keyword>
<keyword evidence="4" id="KW-0732">Signal</keyword>
<evidence type="ECO:0000256" key="3">
    <source>
        <dbReference type="ARBA" id="ARBA00023157"/>
    </source>
</evidence>
<feature type="region of interest" description="Disordered" evidence="5">
    <location>
        <begin position="91"/>
        <end position="133"/>
    </location>
</feature>
<dbReference type="InterPro" id="IPR039809">
    <property type="entry name" value="Chemokine_b/g/d"/>
</dbReference>
<evidence type="ECO:0000256" key="2">
    <source>
        <dbReference type="ARBA" id="ARBA00022514"/>
    </source>
</evidence>
<comment type="subcellular location">
    <subcellularLocation>
        <location evidence="4">Secreted</location>
    </subcellularLocation>
</comment>
<dbReference type="PANTHER" id="PTHR12015">
    <property type="entry name" value="SMALL INDUCIBLE CYTOKINE A"/>
    <property type="match status" value="1"/>
</dbReference>
<reference evidence="7 8" key="1">
    <citation type="submission" date="2021-07" db="EMBL/GenBank/DDBJ databases">
        <authorList>
            <person name="Imarazene B."/>
            <person name="Zahm M."/>
            <person name="Klopp C."/>
            <person name="Cabau C."/>
            <person name="Beille S."/>
            <person name="Jouanno E."/>
            <person name="Castinel A."/>
            <person name="Lluch J."/>
            <person name="Gil L."/>
            <person name="Kuchtly C."/>
            <person name="Lopez Roques C."/>
            <person name="Donnadieu C."/>
            <person name="Parrinello H."/>
            <person name="Journot L."/>
            <person name="Du K."/>
            <person name="Schartl M."/>
            <person name="Retaux S."/>
            <person name="Guiguen Y."/>
        </authorList>
    </citation>
    <scope>NUCLEOTIDE SEQUENCE [LARGE SCALE GENOMIC DNA]</scope>
    <source>
        <strain evidence="7">Pach_M1</strain>
        <tissue evidence="7">Testis</tissue>
    </source>
</reference>
<dbReference type="InterPro" id="IPR001811">
    <property type="entry name" value="Chemokine_IL8-like_dom"/>
</dbReference>
<gene>
    <name evidence="7" type="primary">CCL8</name>
    <name evidence="7" type="ORF">AMEX_G10534</name>
</gene>
<dbReference type="Gene3D" id="2.40.50.40">
    <property type="match status" value="1"/>
</dbReference>
<feature type="compositionally biased region" description="Low complexity" evidence="5">
    <location>
        <begin position="120"/>
        <end position="133"/>
    </location>
</feature>
<evidence type="ECO:0000313" key="7">
    <source>
        <dbReference type="EMBL" id="KAG9273784.1"/>
    </source>
</evidence>
<accession>A0A8T2LSB2</accession>
<evidence type="ECO:0000256" key="4">
    <source>
        <dbReference type="RuleBase" id="RU361150"/>
    </source>
</evidence>
<sequence length="133" mass="14917">MKMPLVLHCSAAVLLLVMLYSPEKQGNEARAVTCCLETSKTMLRLDLLKGYKEQKTFLCPVHAIIFTTKKNINICSDPTAPWTIRAKKFLDKKKQPPVQPKDLPHHNPTRALKPEAQAQSNSTTTVNETSVFV</sequence>